<dbReference type="PANTHER" id="PTHR31983:SF0">
    <property type="entry name" value="GLUCAN ENDO-1,3-BETA-D-GLUCOSIDASE 2"/>
    <property type="match status" value="1"/>
</dbReference>
<feature type="domain" description="Glycosyl hydrolase family 81 C-terminal" evidence="11">
    <location>
        <begin position="357"/>
        <end position="674"/>
    </location>
</feature>
<reference evidence="12" key="1">
    <citation type="submission" date="2021-01" db="EMBL/GenBank/DDBJ databases">
        <title>Modified the classification status of verrucomicrobia.</title>
        <authorList>
            <person name="Feng X."/>
        </authorList>
    </citation>
    <scope>NUCLEOTIDE SEQUENCE</scope>
    <source>
        <strain evidence="12">KCTC 22201</strain>
    </source>
</reference>
<feature type="domain" description="Glycosyl hydrolase family 81 N-terminal" evidence="10">
    <location>
        <begin position="51"/>
        <end position="323"/>
    </location>
</feature>
<evidence type="ECO:0000313" key="12">
    <source>
        <dbReference type="EMBL" id="MBK1825818.1"/>
    </source>
</evidence>
<dbReference type="GO" id="GO:0071555">
    <property type="term" value="P:cell wall organization"/>
    <property type="evidence" value="ECO:0007669"/>
    <property type="project" value="UniProtKB-KW"/>
</dbReference>
<dbReference type="GO" id="GO:0000272">
    <property type="term" value="P:polysaccharide catabolic process"/>
    <property type="evidence" value="ECO:0007669"/>
    <property type="project" value="UniProtKB-KW"/>
</dbReference>
<evidence type="ECO:0000256" key="5">
    <source>
        <dbReference type="ARBA" id="ARBA00023277"/>
    </source>
</evidence>
<comment type="similarity">
    <text evidence="2">Belongs to the glycosyl hydrolase 81 family.</text>
</comment>
<dbReference type="GO" id="GO:0052861">
    <property type="term" value="F:endo-1,3(4)-beta-glucanase activity"/>
    <property type="evidence" value="ECO:0007669"/>
    <property type="project" value="InterPro"/>
</dbReference>
<dbReference type="Proteomes" id="UP000658278">
    <property type="component" value="Unassembled WGS sequence"/>
</dbReference>
<dbReference type="RefSeq" id="WP_200275875.1">
    <property type="nucleotide sequence ID" value="NZ_JAENII010000002.1"/>
</dbReference>
<evidence type="ECO:0000259" key="11">
    <source>
        <dbReference type="Pfam" id="PF17652"/>
    </source>
</evidence>
<keyword evidence="13" id="KW-1185">Reference proteome</keyword>
<dbReference type="AlphaFoldDB" id="A0A934R8B8"/>
<keyword evidence="6" id="KW-0326">Glycosidase</keyword>
<dbReference type="Pfam" id="PF03639">
    <property type="entry name" value="Glyco_hydro_81"/>
    <property type="match status" value="1"/>
</dbReference>
<evidence type="ECO:0000256" key="6">
    <source>
        <dbReference type="ARBA" id="ARBA00023295"/>
    </source>
</evidence>
<evidence type="ECO:0000256" key="1">
    <source>
        <dbReference type="ARBA" id="ARBA00000382"/>
    </source>
</evidence>
<evidence type="ECO:0000256" key="7">
    <source>
        <dbReference type="ARBA" id="ARBA00023316"/>
    </source>
</evidence>
<dbReference type="Gene3D" id="2.70.98.30">
    <property type="entry name" value="Golgi alpha-mannosidase II, domain 4"/>
    <property type="match status" value="1"/>
</dbReference>
<evidence type="ECO:0000256" key="3">
    <source>
        <dbReference type="ARBA" id="ARBA00012780"/>
    </source>
</evidence>
<evidence type="ECO:0000313" key="13">
    <source>
        <dbReference type="Proteomes" id="UP000658278"/>
    </source>
</evidence>
<evidence type="ECO:0000256" key="4">
    <source>
        <dbReference type="ARBA" id="ARBA00022801"/>
    </source>
</evidence>
<evidence type="ECO:0000256" key="9">
    <source>
        <dbReference type="SAM" id="SignalP"/>
    </source>
</evidence>
<feature type="signal peptide" evidence="9">
    <location>
        <begin position="1"/>
        <end position="26"/>
    </location>
</feature>
<comment type="caution">
    <text evidence="12">The sequence shown here is derived from an EMBL/GenBank/DDBJ whole genome shotgun (WGS) entry which is preliminary data.</text>
</comment>
<keyword evidence="4" id="KW-0378">Hydrolase</keyword>
<keyword evidence="9" id="KW-0732">Signal</keyword>
<evidence type="ECO:0000259" key="10">
    <source>
        <dbReference type="Pfam" id="PF03639"/>
    </source>
</evidence>
<dbReference type="InterPro" id="IPR040720">
    <property type="entry name" value="GH81_C"/>
</dbReference>
<keyword evidence="5" id="KW-0119">Carbohydrate metabolism</keyword>
<keyword evidence="8" id="KW-0624">Polysaccharide degradation</keyword>
<keyword evidence="7" id="KW-0961">Cell wall biogenesis/degradation</keyword>
<dbReference type="InterPro" id="IPR005200">
    <property type="entry name" value="Endo-beta-glucanase"/>
</dbReference>
<dbReference type="EMBL" id="JAENII010000002">
    <property type="protein sequence ID" value="MBK1825818.1"/>
    <property type="molecule type" value="Genomic_DNA"/>
</dbReference>
<evidence type="ECO:0000256" key="8">
    <source>
        <dbReference type="ARBA" id="ARBA00023326"/>
    </source>
</evidence>
<dbReference type="PANTHER" id="PTHR31983">
    <property type="entry name" value="ENDO-1,3(4)-BETA-GLUCANASE 1"/>
    <property type="match status" value="1"/>
</dbReference>
<name>A0A934R8B8_9BACT</name>
<organism evidence="12 13">
    <name type="scientific">Haloferula rosea</name>
    <dbReference type="NCBI Taxonomy" id="490093"/>
    <lineage>
        <taxon>Bacteria</taxon>
        <taxon>Pseudomonadati</taxon>
        <taxon>Verrucomicrobiota</taxon>
        <taxon>Verrucomicrobiia</taxon>
        <taxon>Verrucomicrobiales</taxon>
        <taxon>Verrucomicrobiaceae</taxon>
        <taxon>Haloferula</taxon>
    </lineage>
</organism>
<sequence length="742" mass="82699">MKFHSLNKILRLTGSTTLLLSLLASAKEVSVGAGSYTDERPSSCKPLPTRIHKVESLKGPTPTNQWWSSLVWKPFSQNLFPHPLAMVCHEQGLAVTYPGAGIVGAETAIMGGGVTPTGDFIIGHSKGEAFPDAKLAASSDWFITAHFEQGDASLTTSFGHGSPFIYGRQQGGSPTVKFTDKPQVWSGEEGEAVLGVTIRGNHYALFGPTQSQWKFSDPTTLTNHSKSDYFSVALLPDKQPATLAAFREVAHHHVVSTRVDHRIRKGHVESNFRFVIEPMEGKGSDTFFALYPHQWKYTETPVTDSGYRSVRGPMKLGRGESFTTRIPIQGVLPHFPKEGIPDREQMLAYLVQVKPTTSPSFSDTYWEGKHLGKLATLGGIAEAMGEEEIETAYMDEIKLRLENWFTAGVGEESPLFYYNSRWGTLIGNKPSYGSDEQLNDHHFHYGYFIRAAAEVARRDPAWARKWGPMVELLIRDIASPDRNDPMFPYIRCFDPYAGHSWASGHADFADGNNQESSSESMNAWYGLTLWGEVTGNDTIRDLGLSLYNIERTAVEEYWFDVSDTTFPESFPQVALGMVWGGKGAFATWFSGDIDCIHGINWLPFTPASIYMGRHPDYVKRNHDRIVEKRPGRDDYNTGWGDLVVMFNALSDPKMAADHLRDHPDCKLEGGNTHAFMSHWIHTLNELGTLDASVMSDHPYLNVFIKDGRKTYAAYNFGSEPIEIRCSDGKTFQAAPAQLTLVR</sequence>
<feature type="chain" id="PRO_5037129237" description="glucan endo-1,3-beta-D-glucosidase" evidence="9">
    <location>
        <begin position="27"/>
        <end position="742"/>
    </location>
</feature>
<accession>A0A934R8B8</accession>
<comment type="catalytic activity">
    <reaction evidence="1">
        <text>Hydrolysis of (1-&gt;3)-beta-D-glucosidic linkages in (1-&gt;3)-beta-D-glucans.</text>
        <dbReference type="EC" id="3.2.1.39"/>
    </reaction>
</comment>
<dbReference type="EC" id="3.2.1.39" evidence="3"/>
<dbReference type="Pfam" id="PF17652">
    <property type="entry name" value="Glyco_hydro81C"/>
    <property type="match status" value="1"/>
</dbReference>
<dbReference type="InterPro" id="IPR040451">
    <property type="entry name" value="GH81_N"/>
</dbReference>
<dbReference type="GO" id="GO:0042973">
    <property type="term" value="F:glucan endo-1,3-beta-D-glucosidase activity"/>
    <property type="evidence" value="ECO:0007669"/>
    <property type="project" value="UniProtKB-EC"/>
</dbReference>
<proteinExistence type="inferred from homology"/>
<protein>
    <recommendedName>
        <fullName evidence="3">glucan endo-1,3-beta-D-glucosidase</fullName>
        <ecNumber evidence="3">3.2.1.39</ecNumber>
    </recommendedName>
</protein>
<evidence type="ECO:0000256" key="2">
    <source>
        <dbReference type="ARBA" id="ARBA00010730"/>
    </source>
</evidence>
<dbReference type="PROSITE" id="PS52008">
    <property type="entry name" value="GH81"/>
    <property type="match status" value="1"/>
</dbReference>
<gene>
    <name evidence="12" type="ORF">JIN81_02205</name>
</gene>